<dbReference type="GO" id="GO:0051604">
    <property type="term" value="P:protein maturation"/>
    <property type="evidence" value="ECO:0007669"/>
    <property type="project" value="TreeGrafter"/>
</dbReference>
<dbReference type="PANTHER" id="PTHR35177:SF2">
    <property type="entry name" value="HYDROGENASE MATURATION FACTOR HYBG"/>
    <property type="match status" value="1"/>
</dbReference>
<evidence type="ECO:0000313" key="3">
    <source>
        <dbReference type="Proteomes" id="UP000469724"/>
    </source>
</evidence>
<name>A0A7K3NL57_9BACT</name>
<dbReference type="AlphaFoldDB" id="A0A7K3NL57"/>
<reference evidence="2 3" key="1">
    <citation type="submission" date="2020-02" db="EMBL/GenBank/DDBJ databases">
        <title>Comparative genomics of sulfur disproportionating microorganisms.</title>
        <authorList>
            <person name="Ward L.M."/>
            <person name="Bertran E."/>
            <person name="Johnston D.T."/>
        </authorList>
    </citation>
    <scope>NUCLEOTIDE SEQUENCE [LARGE SCALE GENOMIC DNA]</scope>
    <source>
        <strain evidence="2 3">DSM 3696</strain>
    </source>
</reference>
<dbReference type="GO" id="GO:0005506">
    <property type="term" value="F:iron ion binding"/>
    <property type="evidence" value="ECO:0007669"/>
    <property type="project" value="TreeGrafter"/>
</dbReference>
<proteinExistence type="inferred from homology"/>
<comment type="caution">
    <text evidence="2">The sequence shown here is derived from an EMBL/GenBank/DDBJ whole genome shotgun (WGS) entry which is preliminary data.</text>
</comment>
<protein>
    <submittedName>
        <fullName evidence="2">HypC/HybG/HupF family hydrogenase formation chaperone</fullName>
    </submittedName>
</protein>
<gene>
    <name evidence="2" type="ORF">G3N56_09230</name>
</gene>
<comment type="similarity">
    <text evidence="1">Belongs to the HupF/HypC family.</text>
</comment>
<dbReference type="GO" id="GO:1902670">
    <property type="term" value="F:carbon dioxide binding"/>
    <property type="evidence" value="ECO:0007669"/>
    <property type="project" value="TreeGrafter"/>
</dbReference>
<dbReference type="Gene3D" id="2.30.30.140">
    <property type="match status" value="1"/>
</dbReference>
<dbReference type="RefSeq" id="WP_163301969.1">
    <property type="nucleotide sequence ID" value="NZ_JAAGRQ010000031.1"/>
</dbReference>
<dbReference type="Proteomes" id="UP000469724">
    <property type="component" value="Unassembled WGS sequence"/>
</dbReference>
<dbReference type="PANTHER" id="PTHR35177">
    <property type="entry name" value="HYDROGENASE MATURATION FACTOR HYBG"/>
    <property type="match status" value="1"/>
</dbReference>
<evidence type="ECO:0000256" key="1">
    <source>
        <dbReference type="ARBA" id="ARBA00006018"/>
    </source>
</evidence>
<dbReference type="PRINTS" id="PR00445">
    <property type="entry name" value="HUPFHYPC"/>
</dbReference>
<organism evidence="2 3">
    <name type="scientific">Desulfolutivibrio sulfodismutans</name>
    <dbReference type="NCBI Taxonomy" id="63561"/>
    <lineage>
        <taxon>Bacteria</taxon>
        <taxon>Pseudomonadati</taxon>
        <taxon>Thermodesulfobacteriota</taxon>
        <taxon>Desulfovibrionia</taxon>
        <taxon>Desulfovibrionales</taxon>
        <taxon>Desulfovibrionaceae</taxon>
        <taxon>Desulfolutivibrio</taxon>
    </lineage>
</organism>
<keyword evidence="3" id="KW-1185">Reference proteome</keyword>
<dbReference type="SUPFAM" id="SSF159127">
    <property type="entry name" value="HupF/HypC-like"/>
    <property type="match status" value="1"/>
</dbReference>
<dbReference type="InterPro" id="IPR001109">
    <property type="entry name" value="Hydrogenase_HupF/HypC"/>
</dbReference>
<dbReference type="Pfam" id="PF01455">
    <property type="entry name" value="HupF_HypC"/>
    <property type="match status" value="1"/>
</dbReference>
<accession>A0A7K3NL57</accession>
<evidence type="ECO:0000313" key="2">
    <source>
        <dbReference type="EMBL" id="NDY56921.1"/>
    </source>
</evidence>
<dbReference type="NCBIfam" id="TIGR00074">
    <property type="entry name" value="hypC_hupF"/>
    <property type="match status" value="1"/>
</dbReference>
<dbReference type="EMBL" id="JAAGRQ010000031">
    <property type="protein sequence ID" value="NDY56921.1"/>
    <property type="molecule type" value="Genomic_DNA"/>
</dbReference>
<sequence>MCLAVPAEVIRIADGVATCRLGEGQSLIRASLMLLPDLPSPGDQLMVHAGFALRIMDPAEAEETLRLLRGGECPIEGDATACAAIPGAPANALRKA</sequence>